<dbReference type="GO" id="GO:0008236">
    <property type="term" value="F:serine-type peptidase activity"/>
    <property type="evidence" value="ECO:0007669"/>
    <property type="project" value="UniProtKB-KW"/>
</dbReference>
<dbReference type="InterPro" id="IPR047272">
    <property type="entry name" value="S49_SppA_C"/>
</dbReference>
<evidence type="ECO:0000256" key="3">
    <source>
        <dbReference type="ARBA" id="ARBA00022801"/>
    </source>
</evidence>
<protein>
    <recommendedName>
        <fullName evidence="5">Peptidase S49 domain-containing protein</fullName>
    </recommendedName>
</protein>
<dbReference type="Pfam" id="PF01343">
    <property type="entry name" value="Peptidase_S49"/>
    <property type="match status" value="1"/>
</dbReference>
<name>A0A3B1AG24_9ZZZZ</name>
<keyword evidence="2" id="KW-0645">Protease</keyword>
<evidence type="ECO:0000256" key="4">
    <source>
        <dbReference type="ARBA" id="ARBA00022825"/>
    </source>
</evidence>
<reference evidence="6" key="1">
    <citation type="submission" date="2018-06" db="EMBL/GenBank/DDBJ databases">
        <authorList>
            <person name="Zhirakovskaya E."/>
        </authorList>
    </citation>
    <scope>NUCLEOTIDE SEQUENCE</scope>
</reference>
<keyword evidence="3" id="KW-0378">Hydrolase</keyword>
<proteinExistence type="inferred from homology"/>
<dbReference type="Gene3D" id="3.90.226.10">
    <property type="entry name" value="2-enoyl-CoA Hydratase, Chain A, domain 1"/>
    <property type="match status" value="1"/>
</dbReference>
<organism evidence="6">
    <name type="scientific">hydrothermal vent metagenome</name>
    <dbReference type="NCBI Taxonomy" id="652676"/>
    <lineage>
        <taxon>unclassified sequences</taxon>
        <taxon>metagenomes</taxon>
        <taxon>ecological metagenomes</taxon>
    </lineage>
</organism>
<evidence type="ECO:0000256" key="2">
    <source>
        <dbReference type="ARBA" id="ARBA00022670"/>
    </source>
</evidence>
<dbReference type="PANTHER" id="PTHR42987:SF8">
    <property type="entry name" value="PROTEINASE"/>
    <property type="match status" value="1"/>
</dbReference>
<dbReference type="EMBL" id="UOFW01000112">
    <property type="protein sequence ID" value="VAX04816.1"/>
    <property type="molecule type" value="Genomic_DNA"/>
</dbReference>
<feature type="domain" description="Peptidase S49" evidence="5">
    <location>
        <begin position="90"/>
        <end position="233"/>
    </location>
</feature>
<dbReference type="InterPro" id="IPR029045">
    <property type="entry name" value="ClpP/crotonase-like_dom_sf"/>
</dbReference>
<dbReference type="AlphaFoldDB" id="A0A3B1AG24"/>
<gene>
    <name evidence="6" type="ORF">MNBD_ALPHA03-1249</name>
</gene>
<accession>A0A3B1AG24</accession>
<dbReference type="CDD" id="cd07023">
    <property type="entry name" value="S49_Sppa_N_C"/>
    <property type="match status" value="1"/>
</dbReference>
<evidence type="ECO:0000313" key="6">
    <source>
        <dbReference type="EMBL" id="VAX04816.1"/>
    </source>
</evidence>
<dbReference type="SUPFAM" id="SSF52096">
    <property type="entry name" value="ClpP/crotonase"/>
    <property type="match status" value="1"/>
</dbReference>
<dbReference type="PANTHER" id="PTHR42987">
    <property type="entry name" value="PEPTIDASE S49"/>
    <property type="match status" value="1"/>
</dbReference>
<evidence type="ECO:0000256" key="1">
    <source>
        <dbReference type="ARBA" id="ARBA00008683"/>
    </source>
</evidence>
<dbReference type="Gene3D" id="6.20.330.10">
    <property type="match status" value="1"/>
</dbReference>
<sequence length="283" mass="31020">MKKIKQLFAKIPLPVFQNPAPVVAILPLEGVIGSGSRFTTALNLAGLEEKINQAFDVYNVKAVALAVNSPGGSPVQSELIMRRIQKLSVEKKVPVYAFAEDVAASGGYLISLAAEEIYAHEASIVGSIGVISAGFGFNKAIEKLGVDRRIYAAGDNKSILDPFQPEKEKDVKLLKELQKEIHEFFKNLVKENRGDRLKGTQKVMFSGQFWAGNEALKLGLIDGIGDIHTTMKEKLGEKTKFKRIKEEKGFLKSLLGMTGPKSKLSDEILATLESKSLWSRFGL</sequence>
<dbReference type="GO" id="GO:0006508">
    <property type="term" value="P:proteolysis"/>
    <property type="evidence" value="ECO:0007669"/>
    <property type="project" value="UniProtKB-KW"/>
</dbReference>
<evidence type="ECO:0000259" key="5">
    <source>
        <dbReference type="Pfam" id="PF01343"/>
    </source>
</evidence>
<dbReference type="InterPro" id="IPR002142">
    <property type="entry name" value="Peptidase_S49"/>
</dbReference>
<keyword evidence="4" id="KW-0720">Serine protease</keyword>
<comment type="similarity">
    <text evidence="1">Belongs to the peptidase S49 family.</text>
</comment>